<feature type="compositionally biased region" description="Low complexity" evidence="1">
    <location>
        <begin position="159"/>
        <end position="171"/>
    </location>
</feature>
<evidence type="ECO:0000313" key="2">
    <source>
        <dbReference type="EMBL" id="RKO96386.1"/>
    </source>
</evidence>
<sequence length="185" mass="19770">MGFLATHPVYGLTNVLLTMIPLVLYRVPIQVATGNSIDPNDTPRVWVNRMGWVDLIGTAVTSWLPFIAWPGNHPNASFNRWKTYFSVGFDAVRMVCLQVRSTLMSKYHIVARGPAADRSPGGAPFLLAPRGPARRRQSTITDIIIVTVGPIRSAPASASAAPDVAAPTATGTGCGRGGCRRSGSQ</sequence>
<feature type="region of interest" description="Disordered" evidence="1">
    <location>
        <begin position="159"/>
        <end position="185"/>
    </location>
</feature>
<gene>
    <name evidence="2" type="ORF">CAUPRSCDRAFT_11923</name>
</gene>
<dbReference type="EMBL" id="ML010009">
    <property type="protein sequence ID" value="RKO96386.1"/>
    <property type="molecule type" value="Genomic_DNA"/>
</dbReference>
<protein>
    <submittedName>
        <fullName evidence="2">Uncharacterized protein</fullName>
    </submittedName>
</protein>
<evidence type="ECO:0000256" key="1">
    <source>
        <dbReference type="SAM" id="MobiDB-lite"/>
    </source>
</evidence>
<reference evidence="3" key="1">
    <citation type="journal article" date="2018" name="Nat. Microbiol.">
        <title>Leveraging single-cell genomics to expand the fungal tree of life.</title>
        <authorList>
            <person name="Ahrendt S.R."/>
            <person name="Quandt C.A."/>
            <person name="Ciobanu D."/>
            <person name="Clum A."/>
            <person name="Salamov A."/>
            <person name="Andreopoulos B."/>
            <person name="Cheng J.F."/>
            <person name="Woyke T."/>
            <person name="Pelin A."/>
            <person name="Henrissat B."/>
            <person name="Reynolds N.K."/>
            <person name="Benny G.L."/>
            <person name="Smith M.E."/>
            <person name="James T.Y."/>
            <person name="Grigoriev I.V."/>
        </authorList>
    </citation>
    <scope>NUCLEOTIDE SEQUENCE [LARGE SCALE GENOMIC DNA]</scope>
    <source>
        <strain evidence="3">ATCC 52028</strain>
    </source>
</reference>
<dbReference type="Proteomes" id="UP000268535">
    <property type="component" value="Unassembled WGS sequence"/>
</dbReference>
<organism evidence="2 3">
    <name type="scientific">Caulochytrium protostelioides</name>
    <dbReference type="NCBI Taxonomy" id="1555241"/>
    <lineage>
        <taxon>Eukaryota</taxon>
        <taxon>Fungi</taxon>
        <taxon>Fungi incertae sedis</taxon>
        <taxon>Chytridiomycota</taxon>
        <taxon>Chytridiomycota incertae sedis</taxon>
        <taxon>Chytridiomycetes</taxon>
        <taxon>Caulochytriales</taxon>
        <taxon>Caulochytriaceae</taxon>
        <taxon>Caulochytrium</taxon>
    </lineage>
</organism>
<dbReference type="AlphaFoldDB" id="A0A4P9WYL2"/>
<proteinExistence type="predicted"/>
<accession>A0A4P9WYL2</accession>
<name>A0A4P9WYL2_9FUNG</name>
<evidence type="ECO:0000313" key="3">
    <source>
        <dbReference type="Proteomes" id="UP000268535"/>
    </source>
</evidence>